<keyword evidence="2" id="KW-0472">Membrane</keyword>
<keyword evidence="2" id="KW-0812">Transmembrane</keyword>
<evidence type="ECO:0000313" key="4">
    <source>
        <dbReference type="Proteomes" id="UP000035880"/>
    </source>
</evidence>
<dbReference type="Bgee" id="FBgn0270515">
    <property type="expression patterns" value="Expressed in adult organism"/>
</dbReference>
<dbReference type="Proteomes" id="UP000035880">
    <property type="component" value="Chromosome 2L"/>
</dbReference>
<evidence type="ECO:0000313" key="3">
    <source>
        <dbReference type="EMBL" id="KMY90192.1"/>
    </source>
</evidence>
<organism evidence="3 4">
    <name type="scientific">Drosophila simulans</name>
    <name type="common">Fruit fly</name>
    <dbReference type="NCBI Taxonomy" id="7240"/>
    <lineage>
        <taxon>Eukaryota</taxon>
        <taxon>Metazoa</taxon>
        <taxon>Ecdysozoa</taxon>
        <taxon>Arthropoda</taxon>
        <taxon>Hexapoda</taxon>
        <taxon>Insecta</taxon>
        <taxon>Pterygota</taxon>
        <taxon>Neoptera</taxon>
        <taxon>Endopterygota</taxon>
        <taxon>Diptera</taxon>
        <taxon>Brachycera</taxon>
        <taxon>Muscomorpha</taxon>
        <taxon>Ephydroidea</taxon>
        <taxon>Drosophilidae</taxon>
        <taxon>Drosophila</taxon>
        <taxon>Sophophora</taxon>
    </lineage>
</organism>
<feature type="compositionally biased region" description="Low complexity" evidence="1">
    <location>
        <begin position="126"/>
        <end position="144"/>
    </location>
</feature>
<feature type="region of interest" description="Disordered" evidence="1">
    <location>
        <begin position="126"/>
        <end position="153"/>
    </location>
</feature>
<gene>
    <name evidence="3" type="primary">Dsim\GD29225</name>
    <name evidence="3" type="ORF">Dsimw501_GD29225</name>
</gene>
<keyword evidence="2" id="KW-1133">Transmembrane helix</keyword>
<sequence length="212" mass="23697">MYLNSHFVNQFLFVCFTDRIEYIKMFKILLLAALSMLTYKISSCDENPHLCRQVVTVNYTEKVDRPLEDFGNFAKYFQQLGIPTGKKLVTLTKLEEKEVCCAGFEKSTDEKCVPIQPTTTSTTETIDLTESTESSSSSPKSDSSGQGNAPSSLTELKNNHKTLILSVVIGSVALIIVLACVIVLRIRQKRRLALGNNCRQVKFNAEMQTALL</sequence>
<evidence type="ECO:0000256" key="1">
    <source>
        <dbReference type="SAM" id="MobiDB-lite"/>
    </source>
</evidence>
<dbReference type="AlphaFoldDB" id="A0A0J9R1Q7"/>
<evidence type="ECO:0000256" key="2">
    <source>
        <dbReference type="SAM" id="Phobius"/>
    </source>
</evidence>
<reference evidence="3 4" key="1">
    <citation type="journal article" date="2013" name="Genome Res.">
        <title>A second-generation assembly of the Drosophila simulans genome provides new insights into patterns of lineage-specific divergence.</title>
        <authorList>
            <person name="Hu T.T."/>
            <person name="Eisen M.B."/>
            <person name="Thornton K.R."/>
            <person name="Andolfatto P."/>
        </authorList>
    </citation>
    <scope>NUCLEOTIDE SEQUENCE [LARGE SCALE GENOMIC DNA]</scope>
    <source>
        <strain evidence="4">w501</strain>
    </source>
</reference>
<dbReference type="EMBL" id="CM002910">
    <property type="protein sequence ID" value="KMY90192.1"/>
    <property type="molecule type" value="Genomic_DNA"/>
</dbReference>
<accession>A0A0J9R1Q7</accession>
<dbReference type="OrthoDB" id="7871219at2759"/>
<proteinExistence type="predicted"/>
<protein>
    <submittedName>
        <fullName evidence="3">Uncharacterized protein</fullName>
    </submittedName>
</protein>
<dbReference type="KEGG" id="dsi:Dsimw501_GD29225"/>
<name>A0A0J9R1Q7_DROSI</name>
<feature type="transmembrane region" description="Helical" evidence="2">
    <location>
        <begin position="163"/>
        <end position="184"/>
    </location>
</feature>